<dbReference type="InterPro" id="IPR036264">
    <property type="entry name" value="Bact_exopeptidase_dim_dom"/>
</dbReference>
<dbReference type="Pfam" id="PF01546">
    <property type="entry name" value="Peptidase_M20"/>
    <property type="match status" value="1"/>
</dbReference>
<dbReference type="AlphaFoldDB" id="A0A346B2R2"/>
<accession>A0A346B2R2</accession>
<dbReference type="PANTHER" id="PTHR43808:SF17">
    <property type="entry name" value="PEPTIDASE M20"/>
    <property type="match status" value="1"/>
</dbReference>
<evidence type="ECO:0000313" key="4">
    <source>
        <dbReference type="EMBL" id="AXL22405.1"/>
    </source>
</evidence>
<dbReference type="EMBL" id="CP029462">
    <property type="protein sequence ID" value="AXL22405.1"/>
    <property type="molecule type" value="Genomic_DNA"/>
</dbReference>
<dbReference type="SUPFAM" id="SSF53187">
    <property type="entry name" value="Zn-dependent exopeptidases"/>
    <property type="match status" value="1"/>
</dbReference>
<feature type="domain" description="Peptidase M20 dimerisation" evidence="3">
    <location>
        <begin position="178"/>
        <end position="270"/>
    </location>
</feature>
<dbReference type="SUPFAM" id="SSF55031">
    <property type="entry name" value="Bacterial exopeptidase dimerisation domain"/>
    <property type="match status" value="1"/>
</dbReference>
<dbReference type="Pfam" id="PF07687">
    <property type="entry name" value="M20_dimer"/>
    <property type="match status" value="1"/>
</dbReference>
<dbReference type="InterPro" id="IPR011650">
    <property type="entry name" value="Peptidase_M20_dimer"/>
</dbReference>
<organism evidence="4 5">
    <name type="scientific">Megasphaera stantonii</name>
    <dbReference type="NCBI Taxonomy" id="2144175"/>
    <lineage>
        <taxon>Bacteria</taxon>
        <taxon>Bacillati</taxon>
        <taxon>Bacillota</taxon>
        <taxon>Negativicutes</taxon>
        <taxon>Veillonellales</taxon>
        <taxon>Veillonellaceae</taxon>
        <taxon>Megasphaera</taxon>
    </lineage>
</organism>
<sequence length="374" mass="40340">MVEQLNTYIRSRQSQFTELLRQIITIPSPTGQEGKKAAWVLKYLHDLGQGRACIDEAGNVLCPCQIEGRTAFPLYSAHMDTVFKGPVDLTPRIDGHILAAPSCGDNSVGVAGLLFLLTMLRDLNLTLPQGALFAFNVGEEGMGNLKGMRRIMEDWKGRITEALAVDCTFDDVVAIPVGSRRYRVSIEAQGGHSWMHFGHTSAIAAAASIISKLYSLPVPAAPKTTYNVGTICGGTTINSIAASAEFTVDLRSESHDELEKLDKAFLGLVADVRRDGLTLTTTLLGERPCSSGADISAQCRRIAAIRSKYGLGTPFISGSTDANIPLSLGIPALSFGVCRSHDEHTTHEWLELDTIETGLQILAEYMLTDSTASI</sequence>
<dbReference type="Gene3D" id="3.40.630.10">
    <property type="entry name" value="Zn peptidases"/>
    <property type="match status" value="1"/>
</dbReference>
<evidence type="ECO:0000256" key="2">
    <source>
        <dbReference type="ARBA" id="ARBA00022801"/>
    </source>
</evidence>
<name>A0A346B2R2_9FIRM</name>
<dbReference type="GO" id="GO:0016787">
    <property type="term" value="F:hydrolase activity"/>
    <property type="evidence" value="ECO:0007669"/>
    <property type="project" value="UniProtKB-KW"/>
</dbReference>
<keyword evidence="5" id="KW-1185">Reference proteome</keyword>
<protein>
    <submittedName>
        <fullName evidence="4">Peptidase</fullName>
    </submittedName>
</protein>
<keyword evidence="1" id="KW-0479">Metal-binding</keyword>
<keyword evidence="2" id="KW-0378">Hydrolase</keyword>
<dbReference type="Proteomes" id="UP000254337">
    <property type="component" value="Chromosome"/>
</dbReference>
<dbReference type="InterPro" id="IPR050072">
    <property type="entry name" value="Peptidase_M20A"/>
</dbReference>
<proteinExistence type="predicted"/>
<evidence type="ECO:0000256" key="1">
    <source>
        <dbReference type="ARBA" id="ARBA00022723"/>
    </source>
</evidence>
<dbReference type="PANTHER" id="PTHR43808">
    <property type="entry name" value="ACETYLORNITHINE DEACETYLASE"/>
    <property type="match status" value="1"/>
</dbReference>
<gene>
    <name evidence="4" type="ORF">DKB62_08360</name>
</gene>
<dbReference type="Gene3D" id="3.30.70.360">
    <property type="match status" value="1"/>
</dbReference>
<reference evidence="4 5" key="1">
    <citation type="submission" date="2018-05" db="EMBL/GenBank/DDBJ databases">
        <title>Complete genome sequence of Megasphaera sp. AJH120T, isolated from the ceca of a chicken.</title>
        <authorList>
            <person name="Maki J."/>
            <person name="Looft T."/>
        </authorList>
    </citation>
    <scope>NUCLEOTIDE SEQUENCE [LARGE SCALE GENOMIC DNA]</scope>
    <source>
        <strain evidence="4 5">AJH120</strain>
    </source>
</reference>
<evidence type="ECO:0000259" key="3">
    <source>
        <dbReference type="Pfam" id="PF07687"/>
    </source>
</evidence>
<dbReference type="InterPro" id="IPR002933">
    <property type="entry name" value="Peptidase_M20"/>
</dbReference>
<evidence type="ECO:0000313" key="5">
    <source>
        <dbReference type="Proteomes" id="UP000254337"/>
    </source>
</evidence>
<dbReference type="KEGG" id="meg:DKB62_08360"/>
<dbReference type="GO" id="GO:0046872">
    <property type="term" value="F:metal ion binding"/>
    <property type="evidence" value="ECO:0007669"/>
    <property type="project" value="UniProtKB-KW"/>
</dbReference>
<dbReference type="OrthoDB" id="9783294at2"/>